<dbReference type="EMBL" id="HBNR01030946">
    <property type="protein sequence ID" value="CAE4584949.1"/>
    <property type="molecule type" value="Transcribed_RNA"/>
</dbReference>
<proteinExistence type="predicted"/>
<accession>A0A7S4QIR0</accession>
<dbReference type="PANTHER" id="PTHR31840">
    <property type="entry name" value="COILED-COIL DOMAIN-CONTAINING PROTEIN 97"/>
    <property type="match status" value="1"/>
</dbReference>
<feature type="region of interest" description="Disordered" evidence="1">
    <location>
        <begin position="170"/>
        <end position="253"/>
    </location>
</feature>
<protein>
    <recommendedName>
        <fullName evidence="2">CCD97-like C-terminal domain-containing protein</fullName>
    </recommendedName>
</protein>
<evidence type="ECO:0000259" key="2">
    <source>
        <dbReference type="Pfam" id="PF09747"/>
    </source>
</evidence>
<gene>
    <name evidence="3" type="ORF">AMON00008_LOCUS21124</name>
</gene>
<feature type="domain" description="CCD97-like C-terminal" evidence="2">
    <location>
        <begin position="117"/>
        <end position="307"/>
    </location>
</feature>
<dbReference type="InterPro" id="IPR018613">
    <property type="entry name" value="Ccdc97-like"/>
</dbReference>
<dbReference type="PANTHER" id="PTHR31840:SF1">
    <property type="entry name" value="COILED-COIL DOMAIN-CONTAINING PROTEIN 97"/>
    <property type="match status" value="1"/>
</dbReference>
<evidence type="ECO:0000313" key="3">
    <source>
        <dbReference type="EMBL" id="CAE4584949.1"/>
    </source>
</evidence>
<dbReference type="Pfam" id="PF09747">
    <property type="entry name" value="CCD97-like_C"/>
    <property type="match status" value="1"/>
</dbReference>
<sequence length="307" mass="34002">MTDMAVDTVVRRVVAHPDFAKTFRHPLKFNGTDFVEQRMSQEEQAAEVAKLASKSLHVFLERYGTMLLAEDVRAISGCPAAATAEARFWIERLLRSPASDAMRQKQRRRRRWLWARREMSRSDGFFSEEEMKRRDPRLFHQMVGRHLDSGMQLSAPMQGSLSGYLMQQLDKEVDGPGPFGRCSHPSGASTGASAEQGRSKRSRCAGDVGGGAAEGCSSDMQDDDADAGPELPPSPDDMSDGDSIDSGDGAAPDDVAVRRAHFLKAMRDRFVNGGEPDFDYAVLDEDSDLDDVVELGRDAEEKYFDND</sequence>
<name>A0A7S4QIR0_9DINO</name>
<dbReference type="InterPro" id="IPR040233">
    <property type="entry name" value="CCD97-like_C"/>
</dbReference>
<evidence type="ECO:0000256" key="1">
    <source>
        <dbReference type="SAM" id="MobiDB-lite"/>
    </source>
</evidence>
<dbReference type="AlphaFoldDB" id="A0A7S4QIR0"/>
<reference evidence="3" key="1">
    <citation type="submission" date="2021-01" db="EMBL/GenBank/DDBJ databases">
        <authorList>
            <person name="Corre E."/>
            <person name="Pelletier E."/>
            <person name="Niang G."/>
            <person name="Scheremetjew M."/>
            <person name="Finn R."/>
            <person name="Kale V."/>
            <person name="Holt S."/>
            <person name="Cochrane G."/>
            <person name="Meng A."/>
            <person name="Brown T."/>
            <person name="Cohen L."/>
        </authorList>
    </citation>
    <scope>NUCLEOTIDE SEQUENCE</scope>
    <source>
        <strain evidence="3">CCMP3105</strain>
    </source>
</reference>
<organism evidence="3">
    <name type="scientific">Alexandrium monilatum</name>
    <dbReference type="NCBI Taxonomy" id="311494"/>
    <lineage>
        <taxon>Eukaryota</taxon>
        <taxon>Sar</taxon>
        <taxon>Alveolata</taxon>
        <taxon>Dinophyceae</taxon>
        <taxon>Gonyaulacales</taxon>
        <taxon>Pyrocystaceae</taxon>
        <taxon>Alexandrium</taxon>
    </lineage>
</organism>